<evidence type="ECO:0000313" key="2">
    <source>
        <dbReference type="EMBL" id="BBA34739.1"/>
    </source>
</evidence>
<dbReference type="GO" id="GO:0005886">
    <property type="term" value="C:plasma membrane"/>
    <property type="evidence" value="ECO:0007669"/>
    <property type="project" value="TreeGrafter"/>
</dbReference>
<feature type="transmembrane region" description="Helical" evidence="1">
    <location>
        <begin position="1103"/>
        <end position="1129"/>
    </location>
</feature>
<dbReference type="PANTHER" id="PTHR32063:SF33">
    <property type="entry name" value="RND SUPERFAMILY EFFLUX PUMP PERMEASE COMPONENT"/>
    <property type="match status" value="1"/>
</dbReference>
<feature type="transmembrane region" description="Helical" evidence="1">
    <location>
        <begin position="347"/>
        <end position="365"/>
    </location>
</feature>
<dbReference type="SUPFAM" id="SSF82866">
    <property type="entry name" value="Multidrug efflux transporter AcrB transmembrane domain"/>
    <property type="match status" value="2"/>
</dbReference>
<dbReference type="OrthoDB" id="5287122at2"/>
<evidence type="ECO:0000256" key="1">
    <source>
        <dbReference type="SAM" id="Phobius"/>
    </source>
</evidence>
<dbReference type="Pfam" id="PF00873">
    <property type="entry name" value="ACR_tran"/>
    <property type="match status" value="2"/>
</dbReference>
<feature type="transmembrane region" description="Helical" evidence="1">
    <location>
        <begin position="582"/>
        <end position="604"/>
    </location>
</feature>
<feature type="transmembrane region" description="Helical" evidence="1">
    <location>
        <begin position="487"/>
        <end position="505"/>
    </location>
</feature>
<reference evidence="2 3" key="1">
    <citation type="submission" date="2016-12" db="EMBL/GenBank/DDBJ databases">
        <title>Genome sequencing of Methylocaldum marinum.</title>
        <authorList>
            <person name="Takeuchi M."/>
            <person name="Kamagata Y."/>
            <person name="Hiraoka S."/>
            <person name="Oshima K."/>
            <person name="Hattori M."/>
            <person name="Iwasaki W."/>
        </authorList>
    </citation>
    <scope>NUCLEOTIDE SEQUENCE [LARGE SCALE GENOMIC DNA]</scope>
    <source>
        <strain evidence="2 3">S8</strain>
    </source>
</reference>
<dbReference type="Gene3D" id="3.30.70.1320">
    <property type="entry name" value="Multidrug efflux transporter AcrB pore domain like"/>
    <property type="match status" value="1"/>
</dbReference>
<dbReference type="KEGG" id="mmai:sS8_2794"/>
<accession>A0A250KY74</accession>
<feature type="transmembrane region" description="Helical" evidence="1">
    <location>
        <begin position="398"/>
        <end position="418"/>
    </location>
</feature>
<proteinExistence type="predicted"/>
<feature type="transmembrane region" description="Helical" evidence="1">
    <location>
        <begin position="973"/>
        <end position="991"/>
    </location>
</feature>
<dbReference type="InterPro" id="IPR001036">
    <property type="entry name" value="Acrflvin-R"/>
</dbReference>
<feature type="transmembrane region" description="Helical" evidence="1">
    <location>
        <begin position="941"/>
        <end position="961"/>
    </location>
</feature>
<gene>
    <name evidence="2" type="ORF">sS8_2794</name>
</gene>
<dbReference type="AlphaFoldDB" id="A0A250KY74"/>
<dbReference type="Gene3D" id="3.30.2090.10">
    <property type="entry name" value="Multidrug efflux transporter AcrB TolC docking domain, DN and DC subdomains"/>
    <property type="match status" value="2"/>
</dbReference>
<dbReference type="Gene3D" id="1.20.1640.10">
    <property type="entry name" value="Multidrug efflux transporter AcrB transmembrane domain"/>
    <property type="match status" value="4"/>
</dbReference>
<dbReference type="RefSeq" id="WP_119632779.1">
    <property type="nucleotide sequence ID" value="NZ_AP017928.1"/>
</dbReference>
<keyword evidence="1" id="KW-0472">Membrane</keyword>
<keyword evidence="3" id="KW-1185">Reference proteome</keyword>
<dbReference type="GO" id="GO:0042910">
    <property type="term" value="F:xenobiotic transmembrane transporter activity"/>
    <property type="evidence" value="ECO:0007669"/>
    <property type="project" value="TreeGrafter"/>
</dbReference>
<organism evidence="2 3">
    <name type="scientific">Methylocaldum marinum</name>
    <dbReference type="NCBI Taxonomy" id="1432792"/>
    <lineage>
        <taxon>Bacteria</taxon>
        <taxon>Pseudomonadati</taxon>
        <taxon>Pseudomonadota</taxon>
        <taxon>Gammaproteobacteria</taxon>
        <taxon>Methylococcales</taxon>
        <taxon>Methylococcaceae</taxon>
        <taxon>Methylocaldum</taxon>
    </lineage>
</organism>
<dbReference type="EMBL" id="AP017928">
    <property type="protein sequence ID" value="BBA34739.1"/>
    <property type="molecule type" value="Genomic_DNA"/>
</dbReference>
<keyword evidence="1" id="KW-0812">Transmembrane</keyword>
<feature type="transmembrane region" description="Helical" evidence="1">
    <location>
        <begin position="511"/>
        <end position="534"/>
    </location>
</feature>
<sequence>MTHPQAHSPPASALKIRPSGLVAWFAANPVAANLLMLLIWLGGIASLWTIDQETLPPIRADAIEIVVPYPGAGPAEVERAVCIPVERAVFDLPGIKRLLGTATEATCTLLAEVADGYALQDLMSAIRTRTQSIPQLPRGVERIEVREREEGGFVINVILHGPADDLTLKRLGQDIREDLLRIPGVVRLGDFTAEAPYELAVQVSAARLQQLQLSPADIAEALRRTSLDLPGGEVKSPMGELLLRARGKAESGEALASLPVVVRPDGTRMRLGDIADVSDGLAEQWAEARFQGEPAYGVEVYARHDVVAVAERVKAYVAERARTLPEGLRLSTSWDMSVSFAQRLDTLVEDGVFGFGLVFAVLVVFLRTRVAWWAAVGVLTSVLGTLWLMAILDLSLNMLSLFGFLLALGVLVDDAIIVGEAVHEEQAGSVDEGDTSIAEPGADGGVRRAHREAEAGPGSPAYPAAFAAPGKSLAAAIRGARSVAQPVILAVLTTVVAFLPGLFLPGWAGQMMRPICLVMILALTLSLVEALLILPSHLAVPPSRKSVASPLDRLRAVMNRGLNRFVGRLYVPFLIRALRWRYLVLAGFGVLLMLSGALVAGGHLRLSFEADATLDSVSARLTLPPGLPYAEMRALATRAERALFELSDRLDREQPSGSPSVVASLETSIHPEWTGLWVEIARHAREHLVIEDFVRDWRQGIGDLGRAKIDFIYKQGDRPYDLEIDLSDADSARLRHAVDALKRRLAAYPGVFDVVDSSEPGKPELRVRLKPEGEWLGLTLKEVAEQVRGAYFGAEVQRFVRGREEVKIMVRLPLEERRSLDALRVLPVKMASGSHIPLGAVAEVSFEPGQARIDRQDRRPVLKVQARVDRDLADVNALYSALEQTHLPALRTRFPQLRADFGQERRDQQAALSSLWRNTLIALVVIYALIAVPFRSYLTPLIFLLAAPVAWCGGVFAHWLVGLPLSMESLVGMIAASGVVVNDSLVLLDYIKEREARGWGLEAGGQEEDARVRCAHQAETVRVAYPTVLPAEAKAGGLPLEVSGTENAPMASTSSLRPQVSSLILEACTVRFRPILLAFLTTFVGFLPTLLETSAQAQFLIPMTLSLAAGLLFGMAASLILTPVCYAVVAGRPDAARLESPNKHAVS</sequence>
<dbReference type="SUPFAM" id="SSF82714">
    <property type="entry name" value="Multidrug efflux transporter AcrB TolC docking domain, DN and DC subdomains"/>
    <property type="match status" value="2"/>
</dbReference>
<dbReference type="InterPro" id="IPR027463">
    <property type="entry name" value="AcrB_DN_DC_subdom"/>
</dbReference>
<feature type="transmembrane region" description="Helical" evidence="1">
    <location>
        <begin position="21"/>
        <end position="48"/>
    </location>
</feature>
<dbReference type="PANTHER" id="PTHR32063">
    <property type="match status" value="1"/>
</dbReference>
<dbReference type="Proteomes" id="UP000266313">
    <property type="component" value="Chromosome"/>
</dbReference>
<dbReference type="Gene3D" id="3.30.70.1430">
    <property type="entry name" value="Multidrug efflux transporter AcrB pore domain"/>
    <property type="match status" value="2"/>
</dbReference>
<feature type="transmembrane region" description="Helical" evidence="1">
    <location>
        <begin position="915"/>
        <end position="934"/>
    </location>
</feature>
<dbReference type="PRINTS" id="PR00702">
    <property type="entry name" value="ACRIFLAVINRP"/>
</dbReference>
<protein>
    <submittedName>
        <fullName evidence="2">Acriflavin resistance protein</fullName>
    </submittedName>
</protein>
<name>A0A250KY74_9GAMM</name>
<feature type="transmembrane region" description="Helical" evidence="1">
    <location>
        <begin position="372"/>
        <end position="392"/>
    </location>
</feature>
<dbReference type="SUPFAM" id="SSF82693">
    <property type="entry name" value="Multidrug efflux transporter AcrB pore domain, PN1, PN2, PC1 and PC2 subdomains"/>
    <property type="match status" value="2"/>
</dbReference>
<keyword evidence="1" id="KW-1133">Transmembrane helix</keyword>
<feature type="transmembrane region" description="Helical" evidence="1">
    <location>
        <begin position="1072"/>
        <end position="1091"/>
    </location>
</feature>
<evidence type="ECO:0000313" key="3">
    <source>
        <dbReference type="Proteomes" id="UP000266313"/>
    </source>
</evidence>
<dbReference type="Gene3D" id="3.30.70.1440">
    <property type="entry name" value="Multidrug efflux transporter AcrB pore domain"/>
    <property type="match status" value="1"/>
</dbReference>